<dbReference type="PANTHER" id="PTHR45339:SF1">
    <property type="entry name" value="HYBRID SIGNAL TRANSDUCTION HISTIDINE KINASE J"/>
    <property type="match status" value="1"/>
</dbReference>
<feature type="domain" description="Response regulatory" evidence="14">
    <location>
        <begin position="494"/>
        <end position="610"/>
    </location>
</feature>
<dbReference type="Gene3D" id="3.30.565.10">
    <property type="entry name" value="Histidine kinase-like ATPase, C-terminal domain"/>
    <property type="match status" value="1"/>
</dbReference>
<dbReference type="PANTHER" id="PTHR45339">
    <property type="entry name" value="HYBRID SIGNAL TRANSDUCTION HISTIDINE KINASE J"/>
    <property type="match status" value="1"/>
</dbReference>
<evidence type="ECO:0000256" key="2">
    <source>
        <dbReference type="ARBA" id="ARBA00012438"/>
    </source>
</evidence>
<name>A0A944HEU3_PSEFL</name>
<dbReference type="PROSITE" id="PS50109">
    <property type="entry name" value="HIS_KIN"/>
    <property type="match status" value="1"/>
</dbReference>
<evidence type="ECO:0000313" key="15">
    <source>
        <dbReference type="EMBL" id="MBT2331781.1"/>
    </source>
</evidence>
<evidence type="ECO:0000256" key="5">
    <source>
        <dbReference type="ARBA" id="ARBA00022741"/>
    </source>
</evidence>
<evidence type="ECO:0000256" key="6">
    <source>
        <dbReference type="ARBA" id="ARBA00022777"/>
    </source>
</evidence>
<keyword evidence="12" id="KW-1133">Transmembrane helix</keyword>
<dbReference type="InterPro" id="IPR003661">
    <property type="entry name" value="HisK_dim/P_dom"/>
</dbReference>
<accession>A0A944HEU3</accession>
<keyword evidence="12" id="KW-0812">Transmembrane</keyword>
<keyword evidence="6" id="KW-0418">Kinase</keyword>
<dbReference type="RefSeq" id="WP_214913172.1">
    <property type="nucleotide sequence ID" value="NZ_JAGGNX010000004.1"/>
</dbReference>
<evidence type="ECO:0000256" key="10">
    <source>
        <dbReference type="ARBA" id="ARBA00068150"/>
    </source>
</evidence>
<dbReference type="InterPro" id="IPR004358">
    <property type="entry name" value="Sig_transdc_His_kin-like_C"/>
</dbReference>
<dbReference type="EMBL" id="JAGGOB010000062">
    <property type="protein sequence ID" value="MBT2331781.1"/>
    <property type="molecule type" value="Genomic_DNA"/>
</dbReference>
<dbReference type="EC" id="2.7.13.3" evidence="2"/>
<organism evidence="15 16">
    <name type="scientific">Pseudomonas fluorescens</name>
    <dbReference type="NCBI Taxonomy" id="294"/>
    <lineage>
        <taxon>Bacteria</taxon>
        <taxon>Pseudomonadati</taxon>
        <taxon>Pseudomonadota</taxon>
        <taxon>Gammaproteobacteria</taxon>
        <taxon>Pseudomonadales</taxon>
        <taxon>Pseudomonadaceae</taxon>
        <taxon>Pseudomonas</taxon>
    </lineage>
</organism>
<feature type="domain" description="Histidine kinase" evidence="13">
    <location>
        <begin position="246"/>
        <end position="466"/>
    </location>
</feature>
<dbReference type="SUPFAM" id="SSF52172">
    <property type="entry name" value="CheY-like"/>
    <property type="match status" value="1"/>
</dbReference>
<evidence type="ECO:0000256" key="3">
    <source>
        <dbReference type="ARBA" id="ARBA00022553"/>
    </source>
</evidence>
<dbReference type="InterPro" id="IPR001789">
    <property type="entry name" value="Sig_transdc_resp-reg_receiver"/>
</dbReference>
<evidence type="ECO:0000259" key="13">
    <source>
        <dbReference type="PROSITE" id="PS50109"/>
    </source>
</evidence>
<keyword evidence="8" id="KW-0902">Two-component regulatory system</keyword>
<dbReference type="SMART" id="SM00448">
    <property type="entry name" value="REC"/>
    <property type="match status" value="1"/>
</dbReference>
<evidence type="ECO:0000256" key="7">
    <source>
        <dbReference type="ARBA" id="ARBA00022840"/>
    </source>
</evidence>
<dbReference type="Pfam" id="PF02518">
    <property type="entry name" value="HATPase_c"/>
    <property type="match status" value="1"/>
</dbReference>
<comment type="catalytic activity">
    <reaction evidence="1">
        <text>ATP + protein L-histidine = ADP + protein N-phospho-L-histidine.</text>
        <dbReference type="EC" id="2.7.13.3"/>
    </reaction>
</comment>
<dbReference type="PRINTS" id="PR00344">
    <property type="entry name" value="BCTRLSENSOR"/>
</dbReference>
<evidence type="ECO:0000256" key="9">
    <source>
        <dbReference type="ARBA" id="ARBA00064003"/>
    </source>
</evidence>
<dbReference type="InterPro" id="IPR011006">
    <property type="entry name" value="CheY-like_superfamily"/>
</dbReference>
<comment type="subunit">
    <text evidence="9">At low DSF concentrations, interacts with RpfF.</text>
</comment>
<dbReference type="InterPro" id="IPR005467">
    <property type="entry name" value="His_kinase_dom"/>
</dbReference>
<dbReference type="InterPro" id="IPR036890">
    <property type="entry name" value="HATPase_C_sf"/>
</dbReference>
<evidence type="ECO:0000256" key="11">
    <source>
        <dbReference type="PROSITE-ProRule" id="PRU00169"/>
    </source>
</evidence>
<dbReference type="GO" id="GO:0005524">
    <property type="term" value="F:ATP binding"/>
    <property type="evidence" value="ECO:0007669"/>
    <property type="project" value="UniProtKB-KW"/>
</dbReference>
<sequence length="628" mass="69765">MFKMKRKTWALLLVYIVGVSGYIYYLYVETQGILTDNVNNKLLHAALGASAILGERYHDNLVDKQSKSQTQDWDTIQKLSSFNDSMGTAFVYSVIKRDGKAYLVSSSASKQEVQEKNFVRFFDPYPDASQALLDSFERNEPTWIDYSDHWGDFRAVFVPLKSKDGTLYVVGAEITLADYYQKLNEDSLHHIILAILVFLAFSLLFVVDLLRMRVHLQQLEINEQVLSRAKNAAEEADRSKTRFLATMSHEIRTPMYGVIGATELLARSALNREQNHLLKIIDSSGRTLLSLIDNILDLAKIEAGKLELKSSVFDLRRLVSSTIEIVRQSIQDKPIKFEVKISPAVPALIKTDIDCLRQILMNLLGNAVKFTEAGKISLLIKISGHGPQARFDFSICDTGIGIPLELQENLFKPFAQLKGPAGQRFTGSGLGLSICKNVVEAQRGTLSFTSQLGVGSTFSFSLPVELFSASAVPSDDNHATVDFDSSFAKAYPHDILLVENHPVSQKVAKAMLEELGYSPELAADGLQAIHQCMASIPGVILMDINMPVMDGLEAVRKIRELPQGETCYIVAFTASAFSSEIERFRAAGADDILTKPANFQALTRVLQRATNYRYGHRASIPVVDFISS</sequence>
<dbReference type="Proteomes" id="UP000692896">
    <property type="component" value="Unassembled WGS sequence"/>
</dbReference>
<evidence type="ECO:0000313" key="16">
    <source>
        <dbReference type="Proteomes" id="UP000692896"/>
    </source>
</evidence>
<evidence type="ECO:0000256" key="4">
    <source>
        <dbReference type="ARBA" id="ARBA00022679"/>
    </source>
</evidence>
<dbReference type="PROSITE" id="PS50110">
    <property type="entry name" value="RESPONSE_REGULATORY"/>
    <property type="match status" value="1"/>
</dbReference>
<dbReference type="InterPro" id="IPR036097">
    <property type="entry name" value="HisK_dim/P_sf"/>
</dbReference>
<feature type="transmembrane region" description="Helical" evidence="12">
    <location>
        <begin position="188"/>
        <end position="210"/>
    </location>
</feature>
<dbReference type="GO" id="GO:0000155">
    <property type="term" value="F:phosphorelay sensor kinase activity"/>
    <property type="evidence" value="ECO:0007669"/>
    <property type="project" value="InterPro"/>
</dbReference>
<keyword evidence="4" id="KW-0808">Transferase</keyword>
<reference evidence="15" key="1">
    <citation type="submission" date="2021-03" db="EMBL/GenBank/DDBJ databases">
        <title>Genomic analysis provides insights into the functional capacity of soil bacteria communities inhabiting an altitudinal gradient in the Atacama Desert.</title>
        <authorList>
            <person name="Gonzalez M."/>
            <person name="Maldonado J."/>
            <person name="Maza F."/>
            <person name="Hodar C."/>
            <person name="Cortes M."/>
            <person name="Palma R."/>
            <person name="Andreani C."/>
            <person name="Gaete A."/>
            <person name="Vasquez-Dean J."/>
            <person name="Acuna V."/>
            <person name="Aguado M."/>
            <person name="Mandakovic D."/>
            <person name="Latorre M."/>
            <person name="Orellana A."/>
            <person name="Gutierrez R."/>
            <person name="Montecino M."/>
            <person name="Allende M."/>
            <person name="Maass A."/>
            <person name="Cambiazo V."/>
        </authorList>
    </citation>
    <scope>NUCLEOTIDE SEQUENCE</scope>
    <source>
        <strain evidence="15">ISL-25</strain>
    </source>
</reference>
<dbReference type="SUPFAM" id="SSF47384">
    <property type="entry name" value="Homodimeric domain of signal transducing histidine kinase"/>
    <property type="match status" value="1"/>
</dbReference>
<gene>
    <name evidence="15" type="ORF">J7E47_23980</name>
</gene>
<evidence type="ECO:0000259" key="14">
    <source>
        <dbReference type="PROSITE" id="PS50110"/>
    </source>
</evidence>
<proteinExistence type="predicted"/>
<keyword evidence="5" id="KW-0547">Nucleotide-binding</keyword>
<dbReference type="SUPFAM" id="SSF55874">
    <property type="entry name" value="ATPase domain of HSP90 chaperone/DNA topoisomerase II/histidine kinase"/>
    <property type="match status" value="1"/>
</dbReference>
<dbReference type="InterPro" id="IPR003594">
    <property type="entry name" value="HATPase_dom"/>
</dbReference>
<dbReference type="SMART" id="SM00388">
    <property type="entry name" value="HisKA"/>
    <property type="match status" value="1"/>
</dbReference>
<keyword evidence="12" id="KW-0472">Membrane</keyword>
<comment type="caution">
    <text evidence="15">The sequence shown here is derived from an EMBL/GenBank/DDBJ whole genome shotgun (WGS) entry which is preliminary data.</text>
</comment>
<dbReference type="AlphaFoldDB" id="A0A944HEU3"/>
<keyword evidence="7" id="KW-0067">ATP-binding</keyword>
<dbReference type="FunFam" id="1.10.287.130:FF:000002">
    <property type="entry name" value="Two-component osmosensing histidine kinase"/>
    <property type="match status" value="1"/>
</dbReference>
<keyword evidence="3 11" id="KW-0597">Phosphoprotein</keyword>
<dbReference type="CDD" id="cd17546">
    <property type="entry name" value="REC_hyHK_CKI1_RcsC-like"/>
    <property type="match status" value="1"/>
</dbReference>
<protein>
    <recommendedName>
        <fullName evidence="10">Sensory/regulatory protein RpfC</fullName>
        <ecNumber evidence="2">2.7.13.3</ecNumber>
    </recommendedName>
</protein>
<evidence type="ECO:0000256" key="8">
    <source>
        <dbReference type="ARBA" id="ARBA00023012"/>
    </source>
</evidence>
<dbReference type="Pfam" id="PF00512">
    <property type="entry name" value="HisKA"/>
    <property type="match status" value="1"/>
</dbReference>
<dbReference type="FunFam" id="3.30.565.10:FF:000010">
    <property type="entry name" value="Sensor histidine kinase RcsC"/>
    <property type="match status" value="1"/>
</dbReference>
<dbReference type="SMART" id="SM00387">
    <property type="entry name" value="HATPase_c"/>
    <property type="match status" value="1"/>
</dbReference>
<feature type="transmembrane region" description="Helical" evidence="12">
    <location>
        <begin position="9"/>
        <end position="27"/>
    </location>
</feature>
<evidence type="ECO:0000256" key="1">
    <source>
        <dbReference type="ARBA" id="ARBA00000085"/>
    </source>
</evidence>
<feature type="modified residue" description="4-aspartylphosphate" evidence="11">
    <location>
        <position position="543"/>
    </location>
</feature>
<dbReference type="Gene3D" id="3.40.50.2300">
    <property type="match status" value="1"/>
</dbReference>
<dbReference type="CDD" id="cd16922">
    <property type="entry name" value="HATPase_EvgS-ArcB-TorS-like"/>
    <property type="match status" value="1"/>
</dbReference>
<evidence type="ECO:0000256" key="12">
    <source>
        <dbReference type="SAM" id="Phobius"/>
    </source>
</evidence>
<dbReference type="CDD" id="cd00082">
    <property type="entry name" value="HisKA"/>
    <property type="match status" value="1"/>
</dbReference>
<dbReference type="Gene3D" id="1.10.287.130">
    <property type="match status" value="1"/>
</dbReference>
<dbReference type="Pfam" id="PF00072">
    <property type="entry name" value="Response_reg"/>
    <property type="match status" value="1"/>
</dbReference>